<dbReference type="PaxDb" id="3880-AES62667"/>
<feature type="region of interest" description="Disordered" evidence="1">
    <location>
        <begin position="1"/>
        <end position="22"/>
    </location>
</feature>
<keyword evidence="4" id="KW-1185">Reference proteome</keyword>
<gene>
    <name evidence="2" type="ordered locus">MTR_1g104720</name>
</gene>
<reference evidence="2 4" key="1">
    <citation type="journal article" date="2011" name="Nature">
        <title>The Medicago genome provides insight into the evolution of rhizobial symbioses.</title>
        <authorList>
            <person name="Young N.D."/>
            <person name="Debelle F."/>
            <person name="Oldroyd G.E."/>
            <person name="Geurts R."/>
            <person name="Cannon S.B."/>
            <person name="Udvardi M.K."/>
            <person name="Benedito V.A."/>
            <person name="Mayer K.F."/>
            <person name="Gouzy J."/>
            <person name="Schoof H."/>
            <person name="Van de Peer Y."/>
            <person name="Proost S."/>
            <person name="Cook D.R."/>
            <person name="Meyers B.C."/>
            <person name="Spannagl M."/>
            <person name="Cheung F."/>
            <person name="De Mita S."/>
            <person name="Krishnakumar V."/>
            <person name="Gundlach H."/>
            <person name="Zhou S."/>
            <person name="Mudge J."/>
            <person name="Bharti A.K."/>
            <person name="Murray J.D."/>
            <person name="Naoumkina M.A."/>
            <person name="Rosen B."/>
            <person name="Silverstein K.A."/>
            <person name="Tang H."/>
            <person name="Rombauts S."/>
            <person name="Zhao P.X."/>
            <person name="Zhou P."/>
            <person name="Barbe V."/>
            <person name="Bardou P."/>
            <person name="Bechner M."/>
            <person name="Bellec A."/>
            <person name="Berger A."/>
            <person name="Berges H."/>
            <person name="Bidwell S."/>
            <person name="Bisseling T."/>
            <person name="Choisne N."/>
            <person name="Couloux A."/>
            <person name="Denny R."/>
            <person name="Deshpande S."/>
            <person name="Dai X."/>
            <person name="Doyle J.J."/>
            <person name="Dudez A.M."/>
            <person name="Farmer A.D."/>
            <person name="Fouteau S."/>
            <person name="Franken C."/>
            <person name="Gibelin C."/>
            <person name="Gish J."/>
            <person name="Goldstein S."/>
            <person name="Gonzalez A.J."/>
            <person name="Green P.J."/>
            <person name="Hallab A."/>
            <person name="Hartog M."/>
            <person name="Hua A."/>
            <person name="Humphray S.J."/>
            <person name="Jeong D.H."/>
            <person name="Jing Y."/>
            <person name="Jocker A."/>
            <person name="Kenton S.M."/>
            <person name="Kim D.J."/>
            <person name="Klee K."/>
            <person name="Lai H."/>
            <person name="Lang C."/>
            <person name="Lin S."/>
            <person name="Macmil S.L."/>
            <person name="Magdelenat G."/>
            <person name="Matthews L."/>
            <person name="McCorrison J."/>
            <person name="Monaghan E.L."/>
            <person name="Mun J.H."/>
            <person name="Najar F.Z."/>
            <person name="Nicholson C."/>
            <person name="Noirot C."/>
            <person name="O'Bleness M."/>
            <person name="Paule C.R."/>
            <person name="Poulain J."/>
            <person name="Prion F."/>
            <person name="Qin B."/>
            <person name="Qu C."/>
            <person name="Retzel E.F."/>
            <person name="Riddle C."/>
            <person name="Sallet E."/>
            <person name="Samain S."/>
            <person name="Samson N."/>
            <person name="Sanders I."/>
            <person name="Saurat O."/>
            <person name="Scarpelli C."/>
            <person name="Schiex T."/>
            <person name="Segurens B."/>
            <person name="Severin A.J."/>
            <person name="Sherrier D.J."/>
            <person name="Shi R."/>
            <person name="Sims S."/>
            <person name="Singer S.R."/>
            <person name="Sinharoy S."/>
            <person name="Sterck L."/>
            <person name="Viollet A."/>
            <person name="Wang B.B."/>
            <person name="Wang K."/>
            <person name="Wang M."/>
            <person name="Wang X."/>
            <person name="Warfsmann J."/>
            <person name="Weissenbach J."/>
            <person name="White D.D."/>
            <person name="White J.D."/>
            <person name="Wiley G.B."/>
            <person name="Wincker P."/>
            <person name="Xing Y."/>
            <person name="Yang L."/>
            <person name="Yao Z."/>
            <person name="Ying F."/>
            <person name="Zhai J."/>
            <person name="Zhou L."/>
            <person name="Zuber A."/>
            <person name="Denarie J."/>
            <person name="Dixon R.A."/>
            <person name="May G.D."/>
            <person name="Schwartz D.C."/>
            <person name="Rogers J."/>
            <person name="Quetier F."/>
            <person name="Town C.D."/>
            <person name="Roe B.A."/>
        </authorList>
    </citation>
    <scope>NUCLEOTIDE SEQUENCE [LARGE SCALE GENOMIC DNA]</scope>
    <source>
        <strain evidence="2">A17</strain>
        <strain evidence="3 4">cv. Jemalong A17</strain>
    </source>
</reference>
<organism evidence="2 4">
    <name type="scientific">Medicago truncatula</name>
    <name type="common">Barrel medic</name>
    <name type="synonym">Medicago tribuloides</name>
    <dbReference type="NCBI Taxonomy" id="3880"/>
    <lineage>
        <taxon>Eukaryota</taxon>
        <taxon>Viridiplantae</taxon>
        <taxon>Streptophyta</taxon>
        <taxon>Embryophyta</taxon>
        <taxon>Tracheophyta</taxon>
        <taxon>Spermatophyta</taxon>
        <taxon>Magnoliopsida</taxon>
        <taxon>eudicotyledons</taxon>
        <taxon>Gunneridae</taxon>
        <taxon>Pentapetalae</taxon>
        <taxon>rosids</taxon>
        <taxon>fabids</taxon>
        <taxon>Fabales</taxon>
        <taxon>Fabaceae</taxon>
        <taxon>Papilionoideae</taxon>
        <taxon>50 kb inversion clade</taxon>
        <taxon>NPAAA clade</taxon>
        <taxon>Hologalegina</taxon>
        <taxon>IRL clade</taxon>
        <taxon>Trifolieae</taxon>
        <taxon>Medicago</taxon>
    </lineage>
</organism>
<dbReference type="HOGENOM" id="CLU_2658160_0_0_1"/>
<dbReference type="OMA" id="CRSRNYF"/>
<proteinExistence type="predicted"/>
<evidence type="ECO:0000313" key="2">
    <source>
        <dbReference type="EMBL" id="AES62667.1"/>
    </source>
</evidence>
<dbReference type="EnsemblPlants" id="AES62667">
    <property type="protein sequence ID" value="AES62667"/>
    <property type="gene ID" value="MTR_1g104720"/>
</dbReference>
<evidence type="ECO:0000256" key="1">
    <source>
        <dbReference type="SAM" id="MobiDB-lite"/>
    </source>
</evidence>
<protein>
    <submittedName>
        <fullName evidence="2 3">Uncharacterized protein</fullName>
    </submittedName>
</protein>
<dbReference type="Proteomes" id="UP000002051">
    <property type="component" value="Unassembled WGS sequence"/>
</dbReference>
<accession>G7ID77</accession>
<sequence length="76" mass="8340">MAPKPTASGSVHHPNLISPSMLSDSTAKIIAEARVTRSHGHGTSKECGPRYSCRSRNYFLLFGLIVTFVRCGRFMT</sequence>
<reference evidence="3" key="3">
    <citation type="submission" date="2015-04" db="UniProtKB">
        <authorList>
            <consortium name="EnsemblPlants"/>
        </authorList>
    </citation>
    <scope>IDENTIFICATION</scope>
    <source>
        <strain evidence="3">cv. Jemalong A17</strain>
    </source>
</reference>
<dbReference type="EMBL" id="CM001217">
    <property type="protein sequence ID" value="AES62667.1"/>
    <property type="molecule type" value="Genomic_DNA"/>
</dbReference>
<evidence type="ECO:0000313" key="4">
    <source>
        <dbReference type="Proteomes" id="UP000002051"/>
    </source>
</evidence>
<reference evidence="2 4" key="2">
    <citation type="journal article" date="2014" name="BMC Genomics">
        <title>An improved genome release (version Mt4.0) for the model legume Medicago truncatula.</title>
        <authorList>
            <person name="Tang H."/>
            <person name="Krishnakumar V."/>
            <person name="Bidwell S."/>
            <person name="Rosen B."/>
            <person name="Chan A."/>
            <person name="Zhou S."/>
            <person name="Gentzbittel L."/>
            <person name="Childs K.L."/>
            <person name="Yandell M."/>
            <person name="Gundlach H."/>
            <person name="Mayer K.F."/>
            <person name="Schwartz D.C."/>
            <person name="Town C.D."/>
        </authorList>
    </citation>
    <scope>GENOME REANNOTATION</scope>
    <source>
        <strain evidence="3 4">cv. Jemalong A17</strain>
    </source>
</reference>
<name>G7ID77_MEDTR</name>
<dbReference type="AlphaFoldDB" id="G7ID77"/>
<evidence type="ECO:0000313" key="3">
    <source>
        <dbReference type="EnsemblPlants" id="AES62667"/>
    </source>
</evidence>